<dbReference type="RefSeq" id="WP_114408755.1">
    <property type="nucleotide sequence ID" value="NZ_QOWE01000024.1"/>
</dbReference>
<feature type="region of interest" description="Disordered" evidence="5">
    <location>
        <begin position="259"/>
        <end position="280"/>
    </location>
</feature>
<dbReference type="PROSITE" id="PS51007">
    <property type="entry name" value="CYTC"/>
    <property type="match status" value="1"/>
</dbReference>
<sequence length="280" mass="30444">MNSFILLNGGLLGQEPAKSIWDISSGQDLLLVTVALFLLVGMVAVGAVALNLVFLLKKIIEPDAQPVAKPADTRSWWQRMAGLHELNQEKNLTMEHAYDGIAELDNPTPPWFMGLFYGTIVAGVIYLLVYHVFNPGDIMVQEYTQEMAIADKQREDYIKKVAGSINENTVTVLKDAKGIDAGKALFTQNCVACHGANAEGKVGPNLTDAYWLHGGDVKAVFHIITEGVPEKGMMSWKKQLNPLQVQQVASYILSLQGTNPAGAKEPQGEKVATGEPVATR</sequence>
<evidence type="ECO:0000313" key="8">
    <source>
        <dbReference type="EMBL" id="RCR66761.1"/>
    </source>
</evidence>
<dbReference type="Proteomes" id="UP000253383">
    <property type="component" value="Unassembled WGS sequence"/>
</dbReference>
<accession>A0A368JKV7</accession>
<evidence type="ECO:0000256" key="3">
    <source>
        <dbReference type="ARBA" id="ARBA00023004"/>
    </source>
</evidence>
<keyword evidence="2 4" id="KW-0479">Metal-binding</keyword>
<feature type="domain" description="Cytochrome c" evidence="7">
    <location>
        <begin position="177"/>
        <end position="256"/>
    </location>
</feature>
<evidence type="ECO:0000313" key="9">
    <source>
        <dbReference type="Proteomes" id="UP000253383"/>
    </source>
</evidence>
<organism evidence="8 9">
    <name type="scientific">Larkinella punicea</name>
    <dbReference type="NCBI Taxonomy" id="2315727"/>
    <lineage>
        <taxon>Bacteria</taxon>
        <taxon>Pseudomonadati</taxon>
        <taxon>Bacteroidota</taxon>
        <taxon>Cytophagia</taxon>
        <taxon>Cytophagales</taxon>
        <taxon>Spirosomataceae</taxon>
        <taxon>Larkinella</taxon>
    </lineage>
</organism>
<dbReference type="InterPro" id="IPR036909">
    <property type="entry name" value="Cyt_c-like_dom_sf"/>
</dbReference>
<dbReference type="InterPro" id="IPR032858">
    <property type="entry name" value="CcoP_N"/>
</dbReference>
<keyword evidence="3 4" id="KW-0408">Iron</keyword>
<dbReference type="Pfam" id="PF13442">
    <property type="entry name" value="Cytochrome_CBB3"/>
    <property type="match status" value="1"/>
</dbReference>
<dbReference type="GO" id="GO:0009055">
    <property type="term" value="F:electron transfer activity"/>
    <property type="evidence" value="ECO:0007669"/>
    <property type="project" value="InterPro"/>
</dbReference>
<dbReference type="Gene3D" id="6.10.280.130">
    <property type="match status" value="1"/>
</dbReference>
<proteinExistence type="predicted"/>
<dbReference type="InterPro" id="IPR009056">
    <property type="entry name" value="Cyt_c-like_dom"/>
</dbReference>
<keyword evidence="6" id="KW-1133">Transmembrane helix</keyword>
<evidence type="ECO:0000256" key="5">
    <source>
        <dbReference type="SAM" id="MobiDB-lite"/>
    </source>
</evidence>
<evidence type="ECO:0000256" key="2">
    <source>
        <dbReference type="ARBA" id="ARBA00022723"/>
    </source>
</evidence>
<feature type="transmembrane region" description="Helical" evidence="6">
    <location>
        <begin position="29"/>
        <end position="56"/>
    </location>
</feature>
<dbReference type="PANTHER" id="PTHR33751:SF1">
    <property type="entry name" value="CBB3-TYPE CYTOCHROME C OXIDASE SUBUNIT FIXP"/>
    <property type="match status" value="1"/>
</dbReference>
<dbReference type="InterPro" id="IPR050597">
    <property type="entry name" value="Cytochrome_c_Oxidase_Subunit"/>
</dbReference>
<gene>
    <name evidence="8" type="ORF">DUE52_24725</name>
</gene>
<dbReference type="OrthoDB" id="9811281at2"/>
<name>A0A368JKV7_9BACT</name>
<dbReference type="InterPro" id="IPR038414">
    <property type="entry name" value="CcoP_N_sf"/>
</dbReference>
<dbReference type="EMBL" id="QOWE01000024">
    <property type="protein sequence ID" value="RCR66761.1"/>
    <property type="molecule type" value="Genomic_DNA"/>
</dbReference>
<comment type="caution">
    <text evidence="8">The sequence shown here is derived from an EMBL/GenBank/DDBJ whole genome shotgun (WGS) entry which is preliminary data.</text>
</comment>
<protein>
    <submittedName>
        <fullName evidence="8">Cytochrome C</fullName>
    </submittedName>
</protein>
<keyword evidence="6" id="KW-0812">Transmembrane</keyword>
<keyword evidence="6" id="KW-0472">Membrane</keyword>
<dbReference type="GO" id="GO:0046872">
    <property type="term" value="F:metal ion binding"/>
    <property type="evidence" value="ECO:0007669"/>
    <property type="project" value="UniProtKB-KW"/>
</dbReference>
<evidence type="ECO:0000259" key="7">
    <source>
        <dbReference type="PROSITE" id="PS51007"/>
    </source>
</evidence>
<dbReference type="PANTHER" id="PTHR33751">
    <property type="entry name" value="CBB3-TYPE CYTOCHROME C OXIDASE SUBUNIT FIXP"/>
    <property type="match status" value="1"/>
</dbReference>
<dbReference type="GO" id="GO:0020037">
    <property type="term" value="F:heme binding"/>
    <property type="evidence" value="ECO:0007669"/>
    <property type="project" value="InterPro"/>
</dbReference>
<reference evidence="8 9" key="1">
    <citation type="submission" date="2018-07" db="EMBL/GenBank/DDBJ databases">
        <title>Genome analysis of Larkinella rosea.</title>
        <authorList>
            <person name="Zhou Z."/>
            <person name="Wang G."/>
        </authorList>
    </citation>
    <scope>NUCLEOTIDE SEQUENCE [LARGE SCALE GENOMIC DNA]</scope>
    <source>
        <strain evidence="9">zzj9</strain>
    </source>
</reference>
<keyword evidence="1 4" id="KW-0349">Heme</keyword>
<dbReference type="Gene3D" id="1.10.760.10">
    <property type="entry name" value="Cytochrome c-like domain"/>
    <property type="match status" value="1"/>
</dbReference>
<dbReference type="AlphaFoldDB" id="A0A368JKV7"/>
<keyword evidence="9" id="KW-1185">Reference proteome</keyword>
<feature type="transmembrane region" description="Helical" evidence="6">
    <location>
        <begin position="111"/>
        <end position="133"/>
    </location>
</feature>
<evidence type="ECO:0000256" key="1">
    <source>
        <dbReference type="ARBA" id="ARBA00022617"/>
    </source>
</evidence>
<dbReference type="SUPFAM" id="SSF46626">
    <property type="entry name" value="Cytochrome c"/>
    <property type="match status" value="1"/>
</dbReference>
<evidence type="ECO:0000256" key="4">
    <source>
        <dbReference type="PROSITE-ProRule" id="PRU00433"/>
    </source>
</evidence>
<evidence type="ECO:0000256" key="6">
    <source>
        <dbReference type="SAM" id="Phobius"/>
    </source>
</evidence>
<dbReference type="Pfam" id="PF14715">
    <property type="entry name" value="FixP_N"/>
    <property type="match status" value="1"/>
</dbReference>